<evidence type="ECO:0000256" key="5">
    <source>
        <dbReference type="ARBA" id="ARBA00023180"/>
    </source>
</evidence>
<organism evidence="8">
    <name type="scientific">Culex pipiens</name>
    <name type="common">House mosquito</name>
    <dbReference type="NCBI Taxonomy" id="7175"/>
    <lineage>
        <taxon>Eukaryota</taxon>
        <taxon>Metazoa</taxon>
        <taxon>Ecdysozoa</taxon>
        <taxon>Arthropoda</taxon>
        <taxon>Hexapoda</taxon>
        <taxon>Insecta</taxon>
        <taxon>Pterygota</taxon>
        <taxon>Neoptera</taxon>
        <taxon>Endopterygota</taxon>
        <taxon>Diptera</taxon>
        <taxon>Nematocera</taxon>
        <taxon>Culicoidea</taxon>
        <taxon>Culicidae</taxon>
        <taxon>Culicinae</taxon>
        <taxon>Culicini</taxon>
        <taxon>Culex</taxon>
        <taxon>Culex</taxon>
    </lineage>
</organism>
<dbReference type="InterPro" id="IPR043504">
    <property type="entry name" value="Peptidase_S1_PA_chymotrypsin"/>
</dbReference>
<dbReference type="SUPFAM" id="SSF50494">
    <property type="entry name" value="Trypsin-like serine proteases"/>
    <property type="match status" value="1"/>
</dbReference>
<dbReference type="EMBL" id="HBUE01256292">
    <property type="protein sequence ID" value="CAG6556677.1"/>
    <property type="molecule type" value="Transcribed_RNA"/>
</dbReference>
<keyword evidence="5" id="KW-0325">Glycoprotein</keyword>
<keyword evidence="3" id="KW-0732">Signal</keyword>
<dbReference type="FunFam" id="2.40.10.10:FF:000054">
    <property type="entry name" value="Complement C1r subcomponent"/>
    <property type="match status" value="1"/>
</dbReference>
<keyword evidence="2" id="KW-0964">Secreted</keyword>
<reference evidence="8" key="1">
    <citation type="submission" date="2021-05" db="EMBL/GenBank/DDBJ databases">
        <authorList>
            <person name="Alioto T."/>
            <person name="Alioto T."/>
            <person name="Gomez Garrido J."/>
        </authorList>
    </citation>
    <scope>NUCLEOTIDE SEQUENCE</scope>
</reference>
<feature type="domain" description="Peptidase S1" evidence="7">
    <location>
        <begin position="1"/>
        <end position="151"/>
    </location>
</feature>
<keyword evidence="8" id="KW-0378">Hydrolase</keyword>
<dbReference type="Pfam" id="PF00089">
    <property type="entry name" value="Trypsin"/>
    <property type="match status" value="1"/>
</dbReference>
<name>A0A8D8IRS6_CULPI</name>
<comment type="similarity">
    <text evidence="6">Belongs to the peptidase S1 family. CLIP subfamily.</text>
</comment>
<dbReference type="PANTHER" id="PTHR24260:SF136">
    <property type="entry name" value="GH08193P-RELATED"/>
    <property type="match status" value="1"/>
</dbReference>
<sequence length="154" mass="17344">MKQAENIIKSKSFIHLKMNIIRPVCLPVSDIEYGEYGTAIGFGFTEERKISNILRMASMPTMNATYCFQKLEIHDVLKQDNFCAGYMNGTNVCNGDSGGGFYVKDGNDAWYISGLTSFTAVDENTYTCAEYKPAVFKNVFMYLSWIKSVMLLDS</sequence>
<evidence type="ECO:0000256" key="4">
    <source>
        <dbReference type="ARBA" id="ARBA00023157"/>
    </source>
</evidence>
<evidence type="ECO:0000259" key="7">
    <source>
        <dbReference type="PROSITE" id="PS50240"/>
    </source>
</evidence>
<dbReference type="GO" id="GO:0004252">
    <property type="term" value="F:serine-type endopeptidase activity"/>
    <property type="evidence" value="ECO:0007669"/>
    <property type="project" value="InterPro"/>
</dbReference>
<dbReference type="AlphaFoldDB" id="A0A8D8IRS6"/>
<dbReference type="InterPro" id="IPR009003">
    <property type="entry name" value="Peptidase_S1_PA"/>
</dbReference>
<dbReference type="PANTHER" id="PTHR24260">
    <property type="match status" value="1"/>
</dbReference>
<dbReference type="SMART" id="SM00020">
    <property type="entry name" value="Tryp_SPc"/>
    <property type="match status" value="1"/>
</dbReference>
<dbReference type="InterPro" id="IPR051333">
    <property type="entry name" value="CLIP_Serine_Protease"/>
</dbReference>
<evidence type="ECO:0000256" key="1">
    <source>
        <dbReference type="ARBA" id="ARBA00004613"/>
    </source>
</evidence>
<evidence type="ECO:0000313" key="8">
    <source>
        <dbReference type="EMBL" id="CAG6556677.1"/>
    </source>
</evidence>
<comment type="subcellular location">
    <subcellularLocation>
        <location evidence="1">Secreted</location>
    </subcellularLocation>
</comment>
<dbReference type="GO" id="GO:0005576">
    <property type="term" value="C:extracellular region"/>
    <property type="evidence" value="ECO:0007669"/>
    <property type="project" value="UniProtKB-SubCell"/>
</dbReference>
<protein>
    <submittedName>
        <fullName evidence="8">Transmembrane protease serine 11F</fullName>
    </submittedName>
</protein>
<keyword evidence="8" id="KW-0472">Membrane</keyword>
<dbReference type="InterPro" id="IPR001254">
    <property type="entry name" value="Trypsin_dom"/>
</dbReference>
<dbReference type="GO" id="GO:0006508">
    <property type="term" value="P:proteolysis"/>
    <property type="evidence" value="ECO:0007669"/>
    <property type="project" value="UniProtKB-KW"/>
</dbReference>
<dbReference type="PROSITE" id="PS50240">
    <property type="entry name" value="TRYPSIN_DOM"/>
    <property type="match status" value="1"/>
</dbReference>
<keyword evidence="8" id="KW-0645">Protease</keyword>
<proteinExistence type="inferred from homology"/>
<evidence type="ECO:0000256" key="2">
    <source>
        <dbReference type="ARBA" id="ARBA00022525"/>
    </source>
</evidence>
<evidence type="ECO:0000256" key="6">
    <source>
        <dbReference type="ARBA" id="ARBA00024195"/>
    </source>
</evidence>
<keyword evidence="8" id="KW-0812">Transmembrane</keyword>
<dbReference type="Gene3D" id="2.40.10.10">
    <property type="entry name" value="Trypsin-like serine proteases"/>
    <property type="match status" value="2"/>
</dbReference>
<dbReference type="EMBL" id="HBUE01151293">
    <property type="protein sequence ID" value="CAG6505378.1"/>
    <property type="molecule type" value="Transcribed_RNA"/>
</dbReference>
<evidence type="ECO:0000256" key="3">
    <source>
        <dbReference type="ARBA" id="ARBA00022729"/>
    </source>
</evidence>
<keyword evidence="4" id="KW-1015">Disulfide bond</keyword>
<accession>A0A8D8IRS6</accession>